<evidence type="ECO:0000313" key="1">
    <source>
        <dbReference type="EMBL" id="GFY32575.1"/>
    </source>
</evidence>
<sequence length="123" mass="14464">MASDSEQALLLRMDGERVTEARRRKPKKGRRLKIQRGFAQGVLELEEHLDLDFLPEPLVSSMNPTIVKVFEFALRLPRQFPKKKKKKEAKYLNFKITCPRNDRHHIPIPDWMHIYADGSLLKD</sequence>
<organism evidence="1 2">
    <name type="scientific">Trichonephila clavipes</name>
    <name type="common">Golden silk orbweaver</name>
    <name type="synonym">Nephila clavipes</name>
    <dbReference type="NCBI Taxonomy" id="2585209"/>
    <lineage>
        <taxon>Eukaryota</taxon>
        <taxon>Metazoa</taxon>
        <taxon>Ecdysozoa</taxon>
        <taxon>Arthropoda</taxon>
        <taxon>Chelicerata</taxon>
        <taxon>Arachnida</taxon>
        <taxon>Araneae</taxon>
        <taxon>Araneomorphae</taxon>
        <taxon>Entelegynae</taxon>
        <taxon>Araneoidea</taxon>
        <taxon>Nephilidae</taxon>
        <taxon>Trichonephila</taxon>
    </lineage>
</organism>
<comment type="caution">
    <text evidence="1">The sequence shown here is derived from an EMBL/GenBank/DDBJ whole genome shotgun (WGS) entry which is preliminary data.</text>
</comment>
<dbReference type="AlphaFoldDB" id="A0A8X6WD45"/>
<protein>
    <submittedName>
        <fullName evidence="1">Uncharacterized protein</fullName>
    </submittedName>
</protein>
<gene>
    <name evidence="1" type="ORF">TNCV_673301</name>
</gene>
<keyword evidence="2" id="KW-1185">Reference proteome</keyword>
<accession>A0A8X6WD45</accession>
<proteinExistence type="predicted"/>
<name>A0A8X6WD45_TRICX</name>
<dbReference type="EMBL" id="BMAU01021403">
    <property type="protein sequence ID" value="GFY32575.1"/>
    <property type="molecule type" value="Genomic_DNA"/>
</dbReference>
<dbReference type="Proteomes" id="UP000887159">
    <property type="component" value="Unassembled WGS sequence"/>
</dbReference>
<evidence type="ECO:0000313" key="2">
    <source>
        <dbReference type="Proteomes" id="UP000887159"/>
    </source>
</evidence>
<reference evidence="1" key="1">
    <citation type="submission" date="2020-08" db="EMBL/GenBank/DDBJ databases">
        <title>Multicomponent nature underlies the extraordinary mechanical properties of spider dragline silk.</title>
        <authorList>
            <person name="Kono N."/>
            <person name="Nakamura H."/>
            <person name="Mori M."/>
            <person name="Yoshida Y."/>
            <person name="Ohtoshi R."/>
            <person name="Malay A.D."/>
            <person name="Moran D.A.P."/>
            <person name="Tomita M."/>
            <person name="Numata K."/>
            <person name="Arakawa K."/>
        </authorList>
    </citation>
    <scope>NUCLEOTIDE SEQUENCE</scope>
</reference>